<evidence type="ECO:0000256" key="3">
    <source>
        <dbReference type="ARBA" id="ARBA00022840"/>
    </source>
</evidence>
<sequence>MSLLRIENIAKSYGIRELFSNVSFEITKGDKIGLIGANGAGKTTLMNCIMEKEDYDSGTVKMDAADRIGYVEQQASFTGNTLYEELLTVFADLLELAAKKTALEKETAQETQRSKIDAMMHEYAKISEEFERLGGYEYENQIRRIAFGLGFSDADLQKSPLHFSGGQKTRICLAKALLREPDFLFLDEPTNHLDVTMIEWLEDFLQNYKGGILMISHDRFFLDKVTTSIIELIDKKIDIYEGNYSRAMRVRADRRAALESAFVKQQEHIKKTEEYIRKYKAGIKSKQARGREKQLKRLKRIILPPDPAGFNYFLFNPPLECAQKVLEIEDLSFSFDTVPICNHLTMTVHKGDGIALIGPNGTGKTTLLRLICGELEADKGRIKLGNRVKTGYFSQHHEELNGQNTVLAEITYNYGIADEQARNYLGAFLFKGDSVYKIVAELSGGEKARLALLKLMMDGANFIILDEPTNHLDIPAREAVEKALMTFPGTFLVVSHDRYFLDKVTNCTYEMTDGQLKQYDGNYSYYRQKKLDEASAPIEKQPSAKKDKTAAKPAAIKEKKPYVKDKLDKSKNKKENLFSEDKKQLVLKRCEAEIAMLEAELKALEMQMNDPSLQQDPQESAKIANAYAAKQAEIDAKYEEWDKLMQ</sequence>
<keyword evidence="1" id="KW-0677">Repeat</keyword>
<evidence type="ECO:0000256" key="4">
    <source>
        <dbReference type="SAM" id="Coils"/>
    </source>
</evidence>
<dbReference type="GO" id="GO:0016887">
    <property type="term" value="F:ATP hydrolysis activity"/>
    <property type="evidence" value="ECO:0007669"/>
    <property type="project" value="InterPro"/>
</dbReference>
<dbReference type="Gene3D" id="3.40.50.300">
    <property type="entry name" value="P-loop containing nucleotide triphosphate hydrolases"/>
    <property type="match status" value="2"/>
</dbReference>
<dbReference type="SMART" id="SM00382">
    <property type="entry name" value="AAA"/>
    <property type="match status" value="2"/>
</dbReference>
<dbReference type="CDD" id="cd03221">
    <property type="entry name" value="ABCF_EF-3"/>
    <property type="match status" value="2"/>
</dbReference>
<dbReference type="Pfam" id="PF16326">
    <property type="entry name" value="ABC_tran_CTD"/>
    <property type="match status" value="1"/>
</dbReference>
<dbReference type="InterPro" id="IPR003593">
    <property type="entry name" value="AAA+_ATPase"/>
</dbReference>
<dbReference type="InterPro" id="IPR032524">
    <property type="entry name" value="ABC_tran_C"/>
</dbReference>
<keyword evidence="7" id="KW-1185">Reference proteome</keyword>
<dbReference type="GO" id="GO:0005524">
    <property type="term" value="F:ATP binding"/>
    <property type="evidence" value="ECO:0007669"/>
    <property type="project" value="UniProtKB-KW"/>
</dbReference>
<reference evidence="6 7" key="1">
    <citation type="submission" date="2019-03" db="EMBL/GenBank/DDBJ databases">
        <title>Genomic Encyclopedia of Type Strains, Phase IV (KMG-IV): sequencing the most valuable type-strain genomes for metagenomic binning, comparative biology and taxonomic classification.</title>
        <authorList>
            <person name="Goeker M."/>
        </authorList>
    </citation>
    <scope>NUCLEOTIDE SEQUENCE [LARGE SCALE GENOMIC DNA]</scope>
    <source>
        <strain evidence="6 7">DSM 20467</strain>
    </source>
</reference>
<dbReference type="GO" id="GO:0003677">
    <property type="term" value="F:DNA binding"/>
    <property type="evidence" value="ECO:0007669"/>
    <property type="project" value="InterPro"/>
</dbReference>
<keyword evidence="3 6" id="KW-0067">ATP-binding</keyword>
<feature type="coiled-coil region" evidence="4">
    <location>
        <begin position="580"/>
        <end position="607"/>
    </location>
</feature>
<name>A0A4R3K9S4_9FIRM</name>
<dbReference type="Pfam" id="PF00005">
    <property type="entry name" value="ABC_tran"/>
    <property type="match status" value="2"/>
</dbReference>
<dbReference type="InterPro" id="IPR017871">
    <property type="entry name" value="ABC_transporter-like_CS"/>
</dbReference>
<comment type="caution">
    <text evidence="6">The sequence shown here is derived from an EMBL/GenBank/DDBJ whole genome shotgun (WGS) entry which is preliminary data.</text>
</comment>
<dbReference type="InterPro" id="IPR051309">
    <property type="entry name" value="ABCF_ATPase"/>
</dbReference>
<proteinExistence type="predicted"/>
<dbReference type="FunFam" id="3.40.50.300:FF:000309">
    <property type="entry name" value="ABC transporter ATP-binding protein"/>
    <property type="match status" value="1"/>
</dbReference>
<dbReference type="Pfam" id="PF12848">
    <property type="entry name" value="ABC_tran_Xtn"/>
    <property type="match status" value="1"/>
</dbReference>
<organism evidence="6 7">
    <name type="scientific">Pectinatus cerevisiiphilus</name>
    <dbReference type="NCBI Taxonomy" id="86956"/>
    <lineage>
        <taxon>Bacteria</taxon>
        <taxon>Bacillati</taxon>
        <taxon>Bacillota</taxon>
        <taxon>Negativicutes</taxon>
        <taxon>Selenomonadales</taxon>
        <taxon>Selenomonadaceae</taxon>
        <taxon>Pectinatus</taxon>
    </lineage>
</organism>
<dbReference type="PROSITE" id="PS00211">
    <property type="entry name" value="ABC_TRANSPORTER_1"/>
    <property type="match status" value="2"/>
</dbReference>
<dbReference type="InterPro" id="IPR037118">
    <property type="entry name" value="Val-tRNA_synth_C_sf"/>
</dbReference>
<dbReference type="InterPro" id="IPR027417">
    <property type="entry name" value="P-loop_NTPase"/>
</dbReference>
<protein>
    <submittedName>
        <fullName evidence="6">ATP-binding cassette subfamily F protein 3</fullName>
    </submittedName>
</protein>
<keyword evidence="2" id="KW-0547">Nucleotide-binding</keyword>
<dbReference type="Proteomes" id="UP000295188">
    <property type="component" value="Unassembled WGS sequence"/>
</dbReference>
<feature type="domain" description="ABC transporter" evidence="5">
    <location>
        <begin position="326"/>
        <end position="538"/>
    </location>
</feature>
<dbReference type="EMBL" id="SMAA01000006">
    <property type="protein sequence ID" value="TCS79649.1"/>
    <property type="molecule type" value="Genomic_DNA"/>
</dbReference>
<evidence type="ECO:0000313" key="6">
    <source>
        <dbReference type="EMBL" id="TCS79649.1"/>
    </source>
</evidence>
<keyword evidence="4" id="KW-0175">Coiled coil</keyword>
<dbReference type="AlphaFoldDB" id="A0A4R3K9S4"/>
<dbReference type="InterPro" id="IPR003439">
    <property type="entry name" value="ABC_transporter-like_ATP-bd"/>
</dbReference>
<dbReference type="RefSeq" id="WP_132548686.1">
    <property type="nucleotide sequence ID" value="NZ_SMAA01000006.1"/>
</dbReference>
<dbReference type="SUPFAM" id="SSF52540">
    <property type="entry name" value="P-loop containing nucleoside triphosphate hydrolases"/>
    <property type="match status" value="2"/>
</dbReference>
<gene>
    <name evidence="6" type="ORF">EDC37_10664</name>
</gene>
<evidence type="ECO:0000256" key="1">
    <source>
        <dbReference type="ARBA" id="ARBA00022737"/>
    </source>
</evidence>
<dbReference type="PANTHER" id="PTHR42855">
    <property type="entry name" value="ABC TRANSPORTER ATP-BINDING SUBUNIT"/>
    <property type="match status" value="1"/>
</dbReference>
<dbReference type="FunFam" id="3.40.50.300:FF:000011">
    <property type="entry name" value="Putative ABC transporter ATP-binding component"/>
    <property type="match status" value="1"/>
</dbReference>
<evidence type="ECO:0000256" key="2">
    <source>
        <dbReference type="ARBA" id="ARBA00022741"/>
    </source>
</evidence>
<dbReference type="OrthoDB" id="9762369at2"/>
<dbReference type="Gene3D" id="1.10.287.380">
    <property type="entry name" value="Valyl-tRNA synthetase, C-terminal domain"/>
    <property type="match status" value="1"/>
</dbReference>
<dbReference type="PANTHER" id="PTHR42855:SF2">
    <property type="entry name" value="DRUG RESISTANCE ABC TRANSPORTER,ATP-BINDING PROTEIN"/>
    <property type="match status" value="1"/>
</dbReference>
<accession>A0A4R3K9S4</accession>
<dbReference type="InterPro" id="IPR032781">
    <property type="entry name" value="ABC_tran_Xtn"/>
</dbReference>
<evidence type="ECO:0000259" key="5">
    <source>
        <dbReference type="PROSITE" id="PS50893"/>
    </source>
</evidence>
<dbReference type="PROSITE" id="PS50893">
    <property type="entry name" value="ABC_TRANSPORTER_2"/>
    <property type="match status" value="2"/>
</dbReference>
<feature type="domain" description="ABC transporter" evidence="5">
    <location>
        <begin position="4"/>
        <end position="266"/>
    </location>
</feature>
<evidence type="ECO:0000313" key="7">
    <source>
        <dbReference type="Proteomes" id="UP000295188"/>
    </source>
</evidence>